<keyword evidence="2" id="KW-1185">Reference proteome</keyword>
<name>A0A803U0C4_ANOCA</name>
<accession>A0A803U0C4</accession>
<reference evidence="1" key="3">
    <citation type="submission" date="2025-09" db="UniProtKB">
        <authorList>
            <consortium name="Ensembl"/>
        </authorList>
    </citation>
    <scope>IDENTIFICATION</scope>
</reference>
<dbReference type="Ensembl" id="ENSACAT00000049251.1">
    <property type="protein sequence ID" value="ENSACAP00000040914.1"/>
    <property type="gene ID" value="ENSACAG00000045065.1"/>
</dbReference>
<evidence type="ECO:0000313" key="2">
    <source>
        <dbReference type="Proteomes" id="UP000001646"/>
    </source>
</evidence>
<dbReference type="InParanoid" id="A0A803U0C4"/>
<reference evidence="1 2" key="1">
    <citation type="submission" date="2009-12" db="EMBL/GenBank/DDBJ databases">
        <title>The Genome Sequence of Anolis carolinensis (Green Anole Lizard).</title>
        <authorList>
            <consortium name="The Genome Sequencing Platform"/>
            <person name="Di Palma F."/>
            <person name="Alfoldi J."/>
            <person name="Heiman D."/>
            <person name="Young S."/>
            <person name="Grabherr M."/>
            <person name="Johnson J."/>
            <person name="Lander E.S."/>
            <person name="Lindblad-Toh K."/>
        </authorList>
    </citation>
    <scope>NUCLEOTIDE SEQUENCE [LARGE SCALE GENOMIC DNA]</scope>
    <source>
        <strain evidence="1 2">JBL SC #1</strain>
    </source>
</reference>
<dbReference type="Proteomes" id="UP000001646">
    <property type="component" value="Chromosome 1"/>
</dbReference>
<reference evidence="1" key="2">
    <citation type="submission" date="2025-08" db="UniProtKB">
        <authorList>
            <consortium name="Ensembl"/>
        </authorList>
    </citation>
    <scope>IDENTIFICATION</scope>
</reference>
<organism evidence="1 2">
    <name type="scientific">Anolis carolinensis</name>
    <name type="common">Green anole</name>
    <name type="synonym">American chameleon</name>
    <dbReference type="NCBI Taxonomy" id="28377"/>
    <lineage>
        <taxon>Eukaryota</taxon>
        <taxon>Metazoa</taxon>
        <taxon>Chordata</taxon>
        <taxon>Craniata</taxon>
        <taxon>Vertebrata</taxon>
        <taxon>Euteleostomi</taxon>
        <taxon>Lepidosauria</taxon>
        <taxon>Squamata</taxon>
        <taxon>Bifurcata</taxon>
        <taxon>Unidentata</taxon>
        <taxon>Episquamata</taxon>
        <taxon>Toxicofera</taxon>
        <taxon>Iguania</taxon>
        <taxon>Dactyloidae</taxon>
        <taxon>Anolis</taxon>
    </lineage>
</organism>
<dbReference type="AlphaFoldDB" id="A0A803U0C4"/>
<sequence>NKKRGARTGSVVNSWRGPGRLQFWLEKLQFWLKRWETEVFLFICHNSVRNGTTWPMSHHIALVHILCTFPVFLFCYL</sequence>
<proteinExistence type="predicted"/>
<protein>
    <submittedName>
        <fullName evidence="1">Uncharacterized protein</fullName>
    </submittedName>
</protein>
<evidence type="ECO:0000313" key="1">
    <source>
        <dbReference type="Ensembl" id="ENSACAP00000040914.1"/>
    </source>
</evidence>